<dbReference type="AlphaFoldDB" id="A0A101RQD6"/>
<name>A0A101RQD6_9ACTN</name>
<reference evidence="1 2" key="1">
    <citation type="submission" date="2015-10" db="EMBL/GenBank/DDBJ databases">
        <title>Draft genome sequence of Streptomyces griseorubiginosus DSM 40469, type strain for the species Streptomyces griseorubiginosus.</title>
        <authorList>
            <person name="Ruckert C."/>
            <person name="Winkler A."/>
            <person name="Kalinowski J."/>
            <person name="Kampfer P."/>
            <person name="Glaeser S."/>
        </authorList>
    </citation>
    <scope>NUCLEOTIDE SEQUENCE [LARGE SCALE GENOMIC DNA]</scope>
    <source>
        <strain evidence="1 2">DSM 40469</strain>
    </source>
</reference>
<dbReference type="EMBL" id="LMWV01000036">
    <property type="protein sequence ID" value="KUN59588.1"/>
    <property type="molecule type" value="Genomic_DNA"/>
</dbReference>
<accession>A0A101RQD6</accession>
<proteinExistence type="predicted"/>
<evidence type="ECO:0000313" key="1">
    <source>
        <dbReference type="EMBL" id="KUN59588.1"/>
    </source>
</evidence>
<evidence type="ECO:0000313" key="2">
    <source>
        <dbReference type="Proteomes" id="UP000054375"/>
    </source>
</evidence>
<keyword evidence="2" id="KW-1185">Reference proteome</keyword>
<dbReference type="Proteomes" id="UP000054375">
    <property type="component" value="Unassembled WGS sequence"/>
</dbReference>
<gene>
    <name evidence="1" type="ORF">AQJ54_39905</name>
</gene>
<protein>
    <submittedName>
        <fullName evidence="1">Uncharacterized protein</fullName>
    </submittedName>
</protein>
<sequence length="104" mass="11412">MADRYGRAWQHPETIDLTTLILLDGLTWRDWGAPRPRATGEASCKVGCTAGQARSYQIRVVLSDRVRRGSVAYYGEATITPVHPPAPTWATGFARKGSLNLPDS</sequence>
<organism evidence="1 2">
    <name type="scientific">Streptomyces griseorubiginosus</name>
    <dbReference type="NCBI Taxonomy" id="67304"/>
    <lineage>
        <taxon>Bacteria</taxon>
        <taxon>Bacillati</taxon>
        <taxon>Actinomycetota</taxon>
        <taxon>Actinomycetes</taxon>
        <taxon>Kitasatosporales</taxon>
        <taxon>Streptomycetaceae</taxon>
        <taxon>Streptomyces</taxon>
    </lineage>
</organism>
<comment type="caution">
    <text evidence="1">The sequence shown here is derived from an EMBL/GenBank/DDBJ whole genome shotgun (WGS) entry which is preliminary data.</text>
</comment>